<keyword evidence="1" id="KW-0472">Membrane</keyword>
<keyword evidence="1" id="KW-1133">Transmembrane helix</keyword>
<dbReference type="AlphaFoldDB" id="A0A4Q2EH08"/>
<feature type="transmembrane region" description="Helical" evidence="1">
    <location>
        <begin position="38"/>
        <end position="58"/>
    </location>
</feature>
<name>A0A4Q2EH08_9ACTN</name>
<accession>A0A4Q2EH08</accession>
<evidence type="ECO:0000256" key="1">
    <source>
        <dbReference type="SAM" id="Phobius"/>
    </source>
</evidence>
<evidence type="ECO:0000313" key="3">
    <source>
        <dbReference type="Proteomes" id="UP000290624"/>
    </source>
</evidence>
<organism evidence="2 3">
    <name type="scientific">Propioniciclava flava</name>
    <dbReference type="NCBI Taxonomy" id="2072026"/>
    <lineage>
        <taxon>Bacteria</taxon>
        <taxon>Bacillati</taxon>
        <taxon>Actinomycetota</taxon>
        <taxon>Actinomycetes</taxon>
        <taxon>Propionibacteriales</taxon>
        <taxon>Propionibacteriaceae</taxon>
        <taxon>Propioniciclava</taxon>
    </lineage>
</organism>
<dbReference type="RefSeq" id="WP_129458303.1">
    <property type="nucleotide sequence ID" value="NZ_PPCV01000003.1"/>
</dbReference>
<evidence type="ECO:0000313" key="2">
    <source>
        <dbReference type="EMBL" id="RXW32691.1"/>
    </source>
</evidence>
<gene>
    <name evidence="2" type="ORF">C1706_05975</name>
</gene>
<sequence>MTLSFYRLLSFALLLLPTDGQAHRRGERGVSQSTEQAILLACAAAVALAIVGVVTALVHNKLATIPG</sequence>
<comment type="caution">
    <text evidence="2">The sequence shown here is derived from an EMBL/GenBank/DDBJ whole genome shotgun (WGS) entry which is preliminary data.</text>
</comment>
<proteinExistence type="predicted"/>
<keyword evidence="1" id="KW-0812">Transmembrane</keyword>
<dbReference type="Proteomes" id="UP000290624">
    <property type="component" value="Unassembled WGS sequence"/>
</dbReference>
<keyword evidence="3" id="KW-1185">Reference proteome</keyword>
<dbReference type="EMBL" id="PPCV01000003">
    <property type="protein sequence ID" value="RXW32691.1"/>
    <property type="molecule type" value="Genomic_DNA"/>
</dbReference>
<reference evidence="2 3" key="1">
    <citation type="submission" date="2018-01" db="EMBL/GenBank/DDBJ databases">
        <title>Lactibacter flavus gen. nov., sp. nov., a novel bacterium of the family Propionibacteriaceae isolated from raw milk and dairy products.</title>
        <authorList>
            <person name="Wenning M."/>
            <person name="Breitenwieser F."/>
            <person name="Huptas C."/>
            <person name="von Neubeck M."/>
            <person name="Busse H.-J."/>
            <person name="Scherer S."/>
        </authorList>
    </citation>
    <scope>NUCLEOTIDE SEQUENCE [LARGE SCALE GENOMIC DNA]</scope>
    <source>
        <strain evidence="2 3">VG341</strain>
    </source>
</reference>
<protein>
    <submittedName>
        <fullName evidence="2">Uncharacterized protein</fullName>
    </submittedName>
</protein>